<protein>
    <submittedName>
        <fullName evidence="1">Uncharacterized protein</fullName>
    </submittedName>
</protein>
<sequence length="60" mass="7027">MSNVITDHIKEYKCRYCGEEVTNTANGLLEKLTPKFKETNAFLAKIHDRRRRIRAYPKAS</sequence>
<accession>A0A918SCS9</accession>
<comment type="caution">
    <text evidence="1">The sequence shown here is derived from an EMBL/GenBank/DDBJ whole genome shotgun (WGS) entry which is preliminary data.</text>
</comment>
<organism evidence="1 2">
    <name type="scientific">Salinimicrobium marinum</name>
    <dbReference type="NCBI Taxonomy" id="680283"/>
    <lineage>
        <taxon>Bacteria</taxon>
        <taxon>Pseudomonadati</taxon>
        <taxon>Bacteroidota</taxon>
        <taxon>Flavobacteriia</taxon>
        <taxon>Flavobacteriales</taxon>
        <taxon>Flavobacteriaceae</taxon>
        <taxon>Salinimicrobium</taxon>
    </lineage>
</organism>
<dbReference type="EMBL" id="BMXB01000005">
    <property type="protein sequence ID" value="GHA35918.1"/>
    <property type="molecule type" value="Genomic_DNA"/>
</dbReference>
<dbReference type="Proteomes" id="UP000610456">
    <property type="component" value="Unassembled WGS sequence"/>
</dbReference>
<gene>
    <name evidence="1" type="ORF">GCM10007103_16710</name>
</gene>
<dbReference type="AlphaFoldDB" id="A0A918SCS9"/>
<name>A0A918SCS9_9FLAO</name>
<evidence type="ECO:0000313" key="1">
    <source>
        <dbReference type="EMBL" id="GHA35918.1"/>
    </source>
</evidence>
<evidence type="ECO:0000313" key="2">
    <source>
        <dbReference type="Proteomes" id="UP000610456"/>
    </source>
</evidence>
<reference evidence="1" key="1">
    <citation type="journal article" date="2014" name="Int. J. Syst. Evol. Microbiol.">
        <title>Complete genome sequence of Corynebacterium casei LMG S-19264T (=DSM 44701T), isolated from a smear-ripened cheese.</title>
        <authorList>
            <consortium name="US DOE Joint Genome Institute (JGI-PGF)"/>
            <person name="Walter F."/>
            <person name="Albersmeier A."/>
            <person name="Kalinowski J."/>
            <person name="Ruckert C."/>
        </authorList>
    </citation>
    <scope>NUCLEOTIDE SEQUENCE</scope>
    <source>
        <strain evidence="1">KCTC 12719</strain>
    </source>
</reference>
<reference evidence="1" key="2">
    <citation type="submission" date="2020-09" db="EMBL/GenBank/DDBJ databases">
        <authorList>
            <person name="Sun Q."/>
            <person name="Kim S."/>
        </authorList>
    </citation>
    <scope>NUCLEOTIDE SEQUENCE</scope>
    <source>
        <strain evidence="1">KCTC 12719</strain>
    </source>
</reference>
<proteinExistence type="predicted"/>
<keyword evidence="2" id="KW-1185">Reference proteome</keyword>